<protein>
    <submittedName>
        <fullName evidence="1">Murein DD-endopeptidase MepM/ murein hydrolase activator NlpD</fullName>
    </submittedName>
</protein>
<gene>
    <name evidence="1" type="ORF">J2X78_002563</name>
</gene>
<dbReference type="Proteomes" id="UP001246858">
    <property type="component" value="Unassembled WGS sequence"/>
</dbReference>
<name>A0ACC6KY03_9SPHI</name>
<organism evidence="1 2">
    <name type="scientific">Pedobacter africanus</name>
    <dbReference type="NCBI Taxonomy" id="151894"/>
    <lineage>
        <taxon>Bacteria</taxon>
        <taxon>Pseudomonadati</taxon>
        <taxon>Bacteroidota</taxon>
        <taxon>Sphingobacteriia</taxon>
        <taxon>Sphingobacteriales</taxon>
        <taxon>Sphingobacteriaceae</taxon>
        <taxon>Pedobacter</taxon>
    </lineage>
</organism>
<reference evidence="1" key="1">
    <citation type="submission" date="2023-07" db="EMBL/GenBank/DDBJ databases">
        <title>Sorghum-associated microbial communities from plants grown in Nebraska, USA.</title>
        <authorList>
            <person name="Schachtman D."/>
        </authorList>
    </citation>
    <scope>NUCLEOTIDE SEQUENCE</scope>
    <source>
        <strain evidence="1">2697</strain>
    </source>
</reference>
<dbReference type="EMBL" id="JAVDTF010000002">
    <property type="protein sequence ID" value="MDR6783998.1"/>
    <property type="molecule type" value="Genomic_DNA"/>
</dbReference>
<keyword evidence="2" id="KW-1185">Reference proteome</keyword>
<comment type="caution">
    <text evidence="1">The sequence shown here is derived from an EMBL/GenBank/DDBJ whole genome shotgun (WGS) entry which is preliminary data.</text>
</comment>
<evidence type="ECO:0000313" key="1">
    <source>
        <dbReference type="EMBL" id="MDR6783998.1"/>
    </source>
</evidence>
<evidence type="ECO:0000313" key="2">
    <source>
        <dbReference type="Proteomes" id="UP001246858"/>
    </source>
</evidence>
<accession>A0ACC6KY03</accession>
<keyword evidence="1" id="KW-0378">Hydrolase</keyword>
<sequence length="321" mass="35921">MKKLPGVVLLFLSVLTVYGQTESPESKYAAVAFKKYYNSNQPDSIFSMFSASTKVNLPLEKTRGFLSQLKTKYGNISTMDFQEYLDGFGAYKSTFQNGTIMLSIAINNSKEIMGLYARPYEEQDRLAPKRNTTPMTLPFKGEWTVFWGGDSKETNYHIVSKFQKHAFDIIIHNEAGKSFKTTGKSNEDYYAFGQPLFAPCDAEVVLAVDGIKDNIPGVLNPMYVAGNSVLLKTKNNEYILFAHFKQNSVKVKQADLVKRGQLLGFCGNSGNSSEPHLHFHIQDTEDFTKATGIKCFFDKLKVNGFSKTEYSPVKGDKVSGN</sequence>
<proteinExistence type="predicted"/>